<reference evidence="2 3" key="1">
    <citation type="submission" date="2015-09" db="EMBL/GenBank/DDBJ databases">
        <authorList>
            <person name="Jackson K.R."/>
            <person name="Lunt B.L."/>
            <person name="Fisher J.N.B."/>
            <person name="Gardner A.V."/>
            <person name="Bailey M.E."/>
            <person name="Deus L.M."/>
            <person name="Earl A.S."/>
            <person name="Gibby P.D."/>
            <person name="Hartmann K.A."/>
            <person name="Liu J.E."/>
            <person name="Manci A.M."/>
            <person name="Nielsen D.A."/>
            <person name="Solomon M.B."/>
            <person name="Breakwell D.P."/>
            <person name="Burnett S.H."/>
            <person name="Grose J.H."/>
        </authorList>
    </citation>
    <scope>NUCLEOTIDE SEQUENCE [LARGE SCALE GENOMIC DNA]</scope>
    <source>
        <strain evidence="2 3">16</strain>
    </source>
</reference>
<evidence type="ECO:0000313" key="3">
    <source>
        <dbReference type="Proteomes" id="UP000048984"/>
    </source>
</evidence>
<sequence length="304" mass="34444">MTLVSRSYRNVCLTPLRPASDPTWLFAYGAHDETGAAIEDLRFRRGQRLSQFVPVPSEEPRRLAGDHLFAGILFNHYGHFLLEGLTRLWALRAAAPDQPILWLRHYDRPMRTWHGQIFALFGIDPARFQFVEGLTRIDSLEVPEPGWMSPTRYEPDYFDAIRLRRGTPVTAGRKVWLSRSRLAANQGRIVGEADLEAVLQHHGWDIVHPETLSVAEQIDRLDGAERIAGFEGSAFHTLLFMDVPGRVEIFARRRPASRHFGIIAERKGFTQTVHYPTLDYVSGAAARTVSRLVDPDSVLACLLP</sequence>
<dbReference type="InterPro" id="IPR049625">
    <property type="entry name" value="Glyco_transf_61_cat"/>
</dbReference>
<evidence type="ECO:0000313" key="2">
    <source>
        <dbReference type="EMBL" id="KPL53658.1"/>
    </source>
</evidence>
<dbReference type="EMBL" id="LJYW01000001">
    <property type="protein sequence ID" value="KPL53658.1"/>
    <property type="molecule type" value="Genomic_DNA"/>
</dbReference>
<dbReference type="STRING" id="665126.ABB55_16750"/>
<gene>
    <name evidence="2" type="ORF">ABB55_16750</name>
</gene>
<keyword evidence="3" id="KW-1185">Reference proteome</keyword>
<dbReference type="Pfam" id="PF04577">
    <property type="entry name" value="Glyco_transf_61"/>
    <property type="match status" value="1"/>
</dbReference>
<protein>
    <recommendedName>
        <fullName evidence="1">Glycosyltransferase 61 catalytic domain-containing protein</fullName>
    </recommendedName>
</protein>
<dbReference type="RefSeq" id="WP_054359822.1">
    <property type="nucleotide sequence ID" value="NZ_LJYW01000001.1"/>
</dbReference>
<evidence type="ECO:0000259" key="1">
    <source>
        <dbReference type="Pfam" id="PF04577"/>
    </source>
</evidence>
<dbReference type="AlphaFoldDB" id="A0A0P6VP88"/>
<name>A0A0P6VP88_9HYPH</name>
<feature type="domain" description="Glycosyltransferase 61 catalytic" evidence="1">
    <location>
        <begin position="77"/>
        <end position="242"/>
    </location>
</feature>
<accession>A0A0P6VP88</accession>
<dbReference type="Proteomes" id="UP000048984">
    <property type="component" value="Unassembled WGS sequence"/>
</dbReference>
<comment type="caution">
    <text evidence="2">The sequence shown here is derived from an EMBL/GenBank/DDBJ whole genome shotgun (WGS) entry which is preliminary data.</text>
</comment>
<proteinExistence type="predicted"/>
<organism evidence="2 3">
    <name type="scientific">Prosthecodimorpha hirschii</name>
    <dbReference type="NCBI Taxonomy" id="665126"/>
    <lineage>
        <taxon>Bacteria</taxon>
        <taxon>Pseudomonadati</taxon>
        <taxon>Pseudomonadota</taxon>
        <taxon>Alphaproteobacteria</taxon>
        <taxon>Hyphomicrobiales</taxon>
        <taxon>Ancalomicrobiaceae</taxon>
        <taxon>Prosthecodimorpha</taxon>
    </lineage>
</organism>
<reference evidence="2 3" key="2">
    <citation type="submission" date="2015-10" db="EMBL/GenBank/DDBJ databases">
        <title>Draft Genome Sequence of Prosthecomicrobium hirschii ATCC 27832.</title>
        <authorList>
            <person name="Daniel J."/>
            <person name="Givan S.A."/>
            <person name="Brun Y.V."/>
            <person name="Brown P.J."/>
        </authorList>
    </citation>
    <scope>NUCLEOTIDE SEQUENCE [LARGE SCALE GENOMIC DNA]</scope>
    <source>
        <strain evidence="2 3">16</strain>
    </source>
</reference>
<dbReference type="GO" id="GO:0016757">
    <property type="term" value="F:glycosyltransferase activity"/>
    <property type="evidence" value="ECO:0007669"/>
    <property type="project" value="InterPro"/>
</dbReference>